<evidence type="ECO:0000256" key="3">
    <source>
        <dbReference type="RuleBase" id="RU000363"/>
    </source>
</evidence>
<evidence type="ECO:0000313" key="5">
    <source>
        <dbReference type="Proteomes" id="UP000749293"/>
    </source>
</evidence>
<evidence type="ECO:0000256" key="2">
    <source>
        <dbReference type="ARBA" id="ARBA00023002"/>
    </source>
</evidence>
<dbReference type="PRINTS" id="PR00080">
    <property type="entry name" value="SDRFAMILY"/>
</dbReference>
<dbReference type="Pfam" id="PF00106">
    <property type="entry name" value="adh_short"/>
    <property type="match status" value="1"/>
</dbReference>
<proteinExistence type="inferred from homology"/>
<dbReference type="SUPFAM" id="SSF51735">
    <property type="entry name" value="NAD(P)-binding Rossmann-fold domains"/>
    <property type="match status" value="1"/>
</dbReference>
<evidence type="ECO:0000256" key="1">
    <source>
        <dbReference type="ARBA" id="ARBA00006484"/>
    </source>
</evidence>
<gene>
    <name evidence="4" type="ORF">GMORB2_1411</name>
</gene>
<dbReference type="Proteomes" id="UP000749293">
    <property type="component" value="Unassembled WGS sequence"/>
</dbReference>
<comment type="similarity">
    <text evidence="1 3">Belongs to the short-chain dehydrogenases/reductases (SDR) family.</text>
</comment>
<dbReference type="InterPro" id="IPR002347">
    <property type="entry name" value="SDR_fam"/>
</dbReference>
<accession>A0A9P4Z093</accession>
<dbReference type="PANTHER" id="PTHR44229">
    <property type="entry name" value="15-HYDROXYPROSTAGLANDIN DEHYDROGENASE [NAD(+)]"/>
    <property type="match status" value="1"/>
</dbReference>
<dbReference type="EMBL" id="JAANYQ010000002">
    <property type="protein sequence ID" value="KAF4126165.1"/>
    <property type="molecule type" value="Genomic_DNA"/>
</dbReference>
<organism evidence="4 5">
    <name type="scientific">Geosmithia morbida</name>
    <dbReference type="NCBI Taxonomy" id="1094350"/>
    <lineage>
        <taxon>Eukaryota</taxon>
        <taxon>Fungi</taxon>
        <taxon>Dikarya</taxon>
        <taxon>Ascomycota</taxon>
        <taxon>Pezizomycotina</taxon>
        <taxon>Sordariomycetes</taxon>
        <taxon>Hypocreomycetidae</taxon>
        <taxon>Hypocreales</taxon>
        <taxon>Bionectriaceae</taxon>
        <taxon>Geosmithia</taxon>
    </lineage>
</organism>
<dbReference type="PANTHER" id="PTHR44229:SF4">
    <property type="entry name" value="15-HYDROXYPROSTAGLANDIN DEHYDROGENASE [NAD(+)]"/>
    <property type="match status" value="1"/>
</dbReference>
<evidence type="ECO:0000313" key="4">
    <source>
        <dbReference type="EMBL" id="KAF4126165.1"/>
    </source>
</evidence>
<dbReference type="Gene3D" id="3.40.50.720">
    <property type="entry name" value="NAD(P)-binding Rossmann-like Domain"/>
    <property type="match status" value="1"/>
</dbReference>
<dbReference type="InterPro" id="IPR036291">
    <property type="entry name" value="NAD(P)-bd_dom_sf"/>
</dbReference>
<reference evidence="4" key="1">
    <citation type="submission" date="2020-03" db="EMBL/GenBank/DDBJ databases">
        <title>Site-based positive gene gene selection in Geosmithia morbida across the United States reveals a broad range of putative effectors and factors for local host and environmental adapation.</title>
        <authorList>
            <person name="Onufrak A."/>
            <person name="Murdoch R.W."/>
            <person name="Gazis R."/>
            <person name="Huff M."/>
            <person name="Staton M."/>
            <person name="Klingeman W."/>
            <person name="Hadziabdic D."/>
        </authorList>
    </citation>
    <scope>NUCLEOTIDE SEQUENCE</scope>
    <source>
        <strain evidence="4">1262</strain>
    </source>
</reference>
<comment type="caution">
    <text evidence="4">The sequence shown here is derived from an EMBL/GenBank/DDBJ whole genome shotgun (WGS) entry which is preliminary data.</text>
</comment>
<dbReference type="PRINTS" id="PR00081">
    <property type="entry name" value="GDHRDH"/>
</dbReference>
<dbReference type="AlphaFoldDB" id="A0A9P4Z093"/>
<sequence length="312" mass="34074">MEPYAIKGKHAIVTGAGSGICLALARKMLEAGCSIVIADIRLTPEAQALVEKWTSPEAGPDTVTAFYQKTDMADWAQIKTLWEVSLAHFGVVDIVVSGAGLYEPPSSSFWYPPGKSPLAQDAIDTNPGVYRSFAVNTMGPIRLAQFAIDYWLDNRDTVKGNLVWIASLGAYVHSFQTPMYFASKAAIVSFVRSLGCLRKRFGIRNSALCPGLVDTPIFNPEYCRARVAPDDLKLSPDQAADVVLSLITDAKYGDGNVVETMLVGTKDDPKVNVREVPLEALYPTVGPVGSDNHLLEEEEKFIQHVEKHGMHF</sequence>
<protein>
    <submittedName>
        <fullName evidence="4">Short-chain dehydrogenase</fullName>
    </submittedName>
</protein>
<keyword evidence="2" id="KW-0560">Oxidoreductase</keyword>
<keyword evidence="5" id="KW-1185">Reference proteome</keyword>
<dbReference type="RefSeq" id="XP_035324817.1">
    <property type="nucleotide sequence ID" value="XM_035463393.1"/>
</dbReference>
<dbReference type="GO" id="GO:0005737">
    <property type="term" value="C:cytoplasm"/>
    <property type="evidence" value="ECO:0007669"/>
    <property type="project" value="TreeGrafter"/>
</dbReference>
<dbReference type="OrthoDB" id="5296at2759"/>
<dbReference type="GeneID" id="55967641"/>
<dbReference type="GO" id="GO:0016616">
    <property type="term" value="F:oxidoreductase activity, acting on the CH-OH group of donors, NAD or NADP as acceptor"/>
    <property type="evidence" value="ECO:0007669"/>
    <property type="project" value="TreeGrafter"/>
</dbReference>
<name>A0A9P4Z093_9HYPO</name>